<accession>A0A1M6THV5</accession>
<feature type="compositionally biased region" description="Polar residues" evidence="1">
    <location>
        <begin position="9"/>
        <end position="47"/>
    </location>
</feature>
<feature type="region of interest" description="Disordered" evidence="1">
    <location>
        <begin position="1"/>
        <end position="47"/>
    </location>
</feature>
<dbReference type="AlphaFoldDB" id="A0A1M6THV5"/>
<gene>
    <name evidence="2" type="ORF">SAMN02745163_04043</name>
</gene>
<evidence type="ECO:0000313" key="2">
    <source>
        <dbReference type="EMBL" id="SHK56591.1"/>
    </source>
</evidence>
<evidence type="ECO:0000256" key="1">
    <source>
        <dbReference type="SAM" id="MobiDB-lite"/>
    </source>
</evidence>
<keyword evidence="3" id="KW-1185">Reference proteome</keyword>
<sequence length="47" mass="5082">MAKNKGLKQKQQSQMAESNDSAKSRNGFNESGNAVTQGGNAKNKNKR</sequence>
<evidence type="ECO:0000313" key="3">
    <source>
        <dbReference type="Proteomes" id="UP000184310"/>
    </source>
</evidence>
<dbReference type="EMBL" id="FQZB01000020">
    <property type="protein sequence ID" value="SHK56591.1"/>
    <property type="molecule type" value="Genomic_DNA"/>
</dbReference>
<proteinExistence type="predicted"/>
<organism evidence="2 3">
    <name type="scientific">Clostridium cavendishii DSM 21758</name>
    <dbReference type="NCBI Taxonomy" id="1121302"/>
    <lineage>
        <taxon>Bacteria</taxon>
        <taxon>Bacillati</taxon>
        <taxon>Bacillota</taxon>
        <taxon>Clostridia</taxon>
        <taxon>Eubacteriales</taxon>
        <taxon>Clostridiaceae</taxon>
        <taxon>Clostridium</taxon>
    </lineage>
</organism>
<reference evidence="2 3" key="1">
    <citation type="submission" date="2016-11" db="EMBL/GenBank/DDBJ databases">
        <authorList>
            <person name="Jaros S."/>
            <person name="Januszkiewicz K."/>
            <person name="Wedrychowicz H."/>
        </authorList>
    </citation>
    <scope>NUCLEOTIDE SEQUENCE [LARGE SCALE GENOMIC DNA]</scope>
    <source>
        <strain evidence="2 3">DSM 21758</strain>
    </source>
</reference>
<dbReference type="Proteomes" id="UP000184310">
    <property type="component" value="Unassembled WGS sequence"/>
</dbReference>
<dbReference type="RefSeq" id="WP_159433283.1">
    <property type="nucleotide sequence ID" value="NZ_FQZB01000020.1"/>
</dbReference>
<name>A0A1M6THV5_9CLOT</name>
<protein>
    <submittedName>
        <fullName evidence="2">Uncharacterized protein</fullName>
    </submittedName>
</protein>